<accession>A0A644ZMQ5</accession>
<dbReference type="Pfam" id="PF18962">
    <property type="entry name" value="Por_Secre_tail"/>
    <property type="match status" value="1"/>
</dbReference>
<dbReference type="EMBL" id="VSSQ01008497">
    <property type="protein sequence ID" value="MPM39024.1"/>
    <property type="molecule type" value="Genomic_DNA"/>
</dbReference>
<proteinExistence type="predicted"/>
<evidence type="ECO:0000313" key="2">
    <source>
        <dbReference type="EMBL" id="MPM39024.1"/>
    </source>
</evidence>
<organism evidence="2">
    <name type="scientific">bioreactor metagenome</name>
    <dbReference type="NCBI Taxonomy" id="1076179"/>
    <lineage>
        <taxon>unclassified sequences</taxon>
        <taxon>metagenomes</taxon>
        <taxon>ecological metagenomes</taxon>
    </lineage>
</organism>
<gene>
    <name evidence="2" type="ORF">SDC9_85655</name>
</gene>
<dbReference type="NCBIfam" id="TIGR04183">
    <property type="entry name" value="Por_Secre_tail"/>
    <property type="match status" value="1"/>
</dbReference>
<comment type="caution">
    <text evidence="2">The sequence shown here is derived from an EMBL/GenBank/DDBJ whole genome shotgun (WGS) entry which is preliminary data.</text>
</comment>
<protein>
    <recommendedName>
        <fullName evidence="1">Secretion system C-terminal sorting domain-containing protein</fullName>
    </recommendedName>
</protein>
<sequence>MLSDDSLSFYKHVSSEDGWDFLKFYEGSTEKGSWSGEVAWSQERYWITTGTKTLKWSYIKDGSYSVGDDAAYLDYIIFPPMQLITSTEDLPAAENDMIVYPNPATGEFVTISVPAQSGSAELKIYAVDGRLVYCKEYTCTGGQLYLPVEISAWQSGVYSVVVSGSSDSFSGSFAITK</sequence>
<dbReference type="AlphaFoldDB" id="A0A644ZMQ5"/>
<feature type="domain" description="Secretion system C-terminal sorting" evidence="1">
    <location>
        <begin position="99"/>
        <end position="168"/>
    </location>
</feature>
<evidence type="ECO:0000259" key="1">
    <source>
        <dbReference type="Pfam" id="PF18962"/>
    </source>
</evidence>
<reference evidence="2" key="1">
    <citation type="submission" date="2019-08" db="EMBL/GenBank/DDBJ databases">
        <authorList>
            <person name="Kucharzyk K."/>
            <person name="Murdoch R.W."/>
            <person name="Higgins S."/>
            <person name="Loffler F."/>
        </authorList>
    </citation>
    <scope>NUCLEOTIDE SEQUENCE</scope>
</reference>
<name>A0A644ZMQ5_9ZZZZ</name>
<dbReference type="InterPro" id="IPR026444">
    <property type="entry name" value="Secre_tail"/>
</dbReference>